<proteinExistence type="predicted"/>
<dbReference type="Pfam" id="PF00651">
    <property type="entry name" value="BTB"/>
    <property type="match status" value="1"/>
</dbReference>
<feature type="domain" description="BTB" evidence="1">
    <location>
        <begin position="21"/>
        <end position="88"/>
    </location>
</feature>
<dbReference type="OrthoDB" id="2398535at2759"/>
<evidence type="ECO:0000313" key="2">
    <source>
        <dbReference type="EMBL" id="CAG8683379.1"/>
    </source>
</evidence>
<dbReference type="InterPro" id="IPR011333">
    <property type="entry name" value="SKP1/BTB/POZ_sf"/>
</dbReference>
<reference evidence="2" key="1">
    <citation type="submission" date="2021-06" db="EMBL/GenBank/DDBJ databases">
        <authorList>
            <person name="Kallberg Y."/>
            <person name="Tangrot J."/>
            <person name="Rosling A."/>
        </authorList>
    </citation>
    <scope>NUCLEOTIDE SEQUENCE</scope>
    <source>
        <strain evidence="2">CL551</strain>
    </source>
</reference>
<accession>A0A9N9EPI3</accession>
<evidence type="ECO:0000259" key="1">
    <source>
        <dbReference type="PROSITE" id="PS50097"/>
    </source>
</evidence>
<evidence type="ECO:0000313" key="3">
    <source>
        <dbReference type="Proteomes" id="UP000789342"/>
    </source>
</evidence>
<dbReference type="PANTHER" id="PTHR24413">
    <property type="entry name" value="SPECKLE-TYPE POZ PROTEIN"/>
    <property type="match status" value="1"/>
</dbReference>
<dbReference type="AlphaFoldDB" id="A0A9N9EPI3"/>
<dbReference type="Proteomes" id="UP000789342">
    <property type="component" value="Unassembled WGS sequence"/>
</dbReference>
<organism evidence="2 3">
    <name type="scientific">Acaulospora morrowiae</name>
    <dbReference type="NCBI Taxonomy" id="94023"/>
    <lineage>
        <taxon>Eukaryota</taxon>
        <taxon>Fungi</taxon>
        <taxon>Fungi incertae sedis</taxon>
        <taxon>Mucoromycota</taxon>
        <taxon>Glomeromycotina</taxon>
        <taxon>Glomeromycetes</taxon>
        <taxon>Diversisporales</taxon>
        <taxon>Acaulosporaceae</taxon>
        <taxon>Acaulospora</taxon>
    </lineage>
</organism>
<dbReference type="PROSITE" id="PS50097">
    <property type="entry name" value="BTB"/>
    <property type="match status" value="1"/>
</dbReference>
<dbReference type="Gene3D" id="3.30.710.10">
    <property type="entry name" value="Potassium Channel Kv1.1, Chain A"/>
    <property type="match status" value="1"/>
</dbReference>
<dbReference type="EMBL" id="CAJVPV010014227">
    <property type="protein sequence ID" value="CAG8683379.1"/>
    <property type="molecule type" value="Genomic_DNA"/>
</dbReference>
<comment type="caution">
    <text evidence="2">The sequence shown here is derived from an EMBL/GenBank/DDBJ whole genome shotgun (WGS) entry which is preliminary data.</text>
</comment>
<sequence length="134" mass="15494">MVRGNSLINDLRLLINNPRYSDLEIICKDNYVLYGNRAILAARSEVFERVLFTRSEDLDKQVSFLKIEASSMKIILEYLYTGTVLERDITTNNAFETLNAADFFQLENLQDLIYKKMCEKEGNENKSPELLSKA</sequence>
<dbReference type="SUPFAM" id="SSF54695">
    <property type="entry name" value="POZ domain"/>
    <property type="match status" value="1"/>
</dbReference>
<dbReference type="SMART" id="SM00225">
    <property type="entry name" value="BTB"/>
    <property type="match status" value="1"/>
</dbReference>
<gene>
    <name evidence="2" type="ORF">AMORRO_LOCUS11354</name>
</gene>
<dbReference type="InterPro" id="IPR000210">
    <property type="entry name" value="BTB/POZ_dom"/>
</dbReference>
<keyword evidence="3" id="KW-1185">Reference proteome</keyword>
<feature type="non-terminal residue" evidence="2">
    <location>
        <position position="134"/>
    </location>
</feature>
<protein>
    <submittedName>
        <fullName evidence="2">15744_t:CDS:1</fullName>
    </submittedName>
</protein>
<name>A0A9N9EPI3_9GLOM</name>